<dbReference type="AlphaFoldDB" id="T1JRU2"/>
<sequence length="391" mass="46473">MFINELPDDCLLIIFDLINELDDLLNCFKVCSKWSHLIADRTRKVKYLIEHQDWRNDEPCLSYPFDWVYFRTGEPIDGTCLSSLFPNLMVADFSDTFRERVKHEDIVTLIKKIKPLKGLFNPIHSDTGTVFKYCNELEMVLLKHIEPCIEKNGFNIKQLVLWNSLTIFKNHAHYFPNLERLYINNQVKPDGPYDGPISRRLKILEICSTCYDGRTRYTFYGFQFMDYCPNLQSAHIFLESDHIFVDESVKHESLQDLVLDFYRRNVEWNDLKRLLTKYPNLKHLTLWHNDRLENAHVEQLVRILPNLVLFVIRDSDGVTQKADDYVQNFCKSNRRSIKFYFDENFREIHSDWPQLSTKGEKMSLGFDFVQNCFLKHFLLLSTFLIPIDESH</sequence>
<evidence type="ECO:0000313" key="2">
    <source>
        <dbReference type="EnsemblMetazoa" id="tetur01g08150.1"/>
    </source>
</evidence>
<gene>
    <name evidence="2" type="primary">107366294</name>
</gene>
<reference evidence="2" key="2">
    <citation type="submission" date="2015-06" db="UniProtKB">
        <authorList>
            <consortium name="EnsemblMetazoa"/>
        </authorList>
    </citation>
    <scope>IDENTIFICATION</scope>
</reference>
<reference evidence="3" key="1">
    <citation type="submission" date="2011-08" db="EMBL/GenBank/DDBJ databases">
        <authorList>
            <person name="Rombauts S."/>
        </authorList>
    </citation>
    <scope>NUCLEOTIDE SEQUENCE</scope>
    <source>
        <strain evidence="3">London</strain>
    </source>
</reference>
<evidence type="ECO:0000313" key="3">
    <source>
        <dbReference type="Proteomes" id="UP000015104"/>
    </source>
</evidence>
<dbReference type="Proteomes" id="UP000015104">
    <property type="component" value="Unassembled WGS sequence"/>
</dbReference>
<dbReference type="SUPFAM" id="SSF81383">
    <property type="entry name" value="F-box domain"/>
    <property type="match status" value="1"/>
</dbReference>
<dbReference type="Gene3D" id="1.20.1280.50">
    <property type="match status" value="1"/>
</dbReference>
<dbReference type="Gene3D" id="3.80.10.10">
    <property type="entry name" value="Ribonuclease Inhibitor"/>
    <property type="match status" value="1"/>
</dbReference>
<dbReference type="InterPro" id="IPR001810">
    <property type="entry name" value="F-box_dom"/>
</dbReference>
<keyword evidence="3" id="KW-1185">Reference proteome</keyword>
<dbReference type="OrthoDB" id="2095648at2759"/>
<dbReference type="InterPro" id="IPR036047">
    <property type="entry name" value="F-box-like_dom_sf"/>
</dbReference>
<dbReference type="PROSITE" id="PS50181">
    <property type="entry name" value="FBOX"/>
    <property type="match status" value="1"/>
</dbReference>
<feature type="domain" description="F-box" evidence="1">
    <location>
        <begin position="1"/>
        <end position="48"/>
    </location>
</feature>
<dbReference type="EMBL" id="CAEY01000455">
    <property type="status" value="NOT_ANNOTATED_CDS"/>
    <property type="molecule type" value="Genomic_DNA"/>
</dbReference>
<protein>
    <recommendedName>
        <fullName evidence="1">F-box domain-containing protein</fullName>
    </recommendedName>
</protein>
<dbReference type="InterPro" id="IPR032675">
    <property type="entry name" value="LRR_dom_sf"/>
</dbReference>
<evidence type="ECO:0000259" key="1">
    <source>
        <dbReference type="PROSITE" id="PS50181"/>
    </source>
</evidence>
<dbReference type="HOGENOM" id="CLU_029073_1_0_1"/>
<dbReference type="KEGG" id="tut:107366294"/>
<name>T1JRU2_TETUR</name>
<dbReference type="EnsemblMetazoa" id="tetur01g08150.1">
    <property type="protein sequence ID" value="tetur01g08150.1"/>
    <property type="gene ID" value="tetur01g08150"/>
</dbReference>
<proteinExistence type="predicted"/>
<dbReference type="Pfam" id="PF12937">
    <property type="entry name" value="F-box-like"/>
    <property type="match status" value="1"/>
</dbReference>
<organism evidence="2 3">
    <name type="scientific">Tetranychus urticae</name>
    <name type="common">Two-spotted spider mite</name>
    <dbReference type="NCBI Taxonomy" id="32264"/>
    <lineage>
        <taxon>Eukaryota</taxon>
        <taxon>Metazoa</taxon>
        <taxon>Ecdysozoa</taxon>
        <taxon>Arthropoda</taxon>
        <taxon>Chelicerata</taxon>
        <taxon>Arachnida</taxon>
        <taxon>Acari</taxon>
        <taxon>Acariformes</taxon>
        <taxon>Trombidiformes</taxon>
        <taxon>Prostigmata</taxon>
        <taxon>Eleutherengona</taxon>
        <taxon>Raphignathae</taxon>
        <taxon>Tetranychoidea</taxon>
        <taxon>Tetranychidae</taxon>
        <taxon>Tetranychus</taxon>
    </lineage>
</organism>
<accession>T1JRU2</accession>
<dbReference type="SUPFAM" id="SSF52047">
    <property type="entry name" value="RNI-like"/>
    <property type="match status" value="1"/>
</dbReference>